<reference evidence="1 2" key="1">
    <citation type="journal article" date="2019" name="Commun. Biol.">
        <title>The bagworm genome reveals a unique fibroin gene that provides high tensile strength.</title>
        <authorList>
            <person name="Kono N."/>
            <person name="Nakamura H."/>
            <person name="Ohtoshi R."/>
            <person name="Tomita M."/>
            <person name="Numata K."/>
            <person name="Arakawa K."/>
        </authorList>
    </citation>
    <scope>NUCLEOTIDE SEQUENCE [LARGE SCALE GENOMIC DNA]</scope>
</reference>
<dbReference type="GO" id="GO:0044547">
    <property type="term" value="F:DNA topoisomerase binding"/>
    <property type="evidence" value="ECO:0007669"/>
    <property type="project" value="TreeGrafter"/>
</dbReference>
<dbReference type="AlphaFoldDB" id="A0A4C1SUK0"/>
<dbReference type="GO" id="GO:0042800">
    <property type="term" value="F:histone H3K4 methyltransferase activity"/>
    <property type="evidence" value="ECO:0007669"/>
    <property type="project" value="TreeGrafter"/>
</dbReference>
<proteinExistence type="predicted"/>
<dbReference type="OrthoDB" id="616263at2759"/>
<dbReference type="PANTHER" id="PTHR46060">
    <property type="entry name" value="MARINER MOS1 TRANSPOSASE-LIKE PROTEIN"/>
    <property type="match status" value="1"/>
</dbReference>
<dbReference type="GO" id="GO:0046975">
    <property type="term" value="F:histone H3K36 methyltransferase activity"/>
    <property type="evidence" value="ECO:0007669"/>
    <property type="project" value="TreeGrafter"/>
</dbReference>
<dbReference type="GO" id="GO:0000014">
    <property type="term" value="F:single-stranded DNA endodeoxyribonuclease activity"/>
    <property type="evidence" value="ECO:0007669"/>
    <property type="project" value="TreeGrafter"/>
</dbReference>
<dbReference type="InterPro" id="IPR052709">
    <property type="entry name" value="Transposase-MT_Hybrid"/>
</dbReference>
<organism evidence="1 2">
    <name type="scientific">Eumeta variegata</name>
    <name type="common">Bagworm moth</name>
    <name type="synonym">Eumeta japonica</name>
    <dbReference type="NCBI Taxonomy" id="151549"/>
    <lineage>
        <taxon>Eukaryota</taxon>
        <taxon>Metazoa</taxon>
        <taxon>Ecdysozoa</taxon>
        <taxon>Arthropoda</taxon>
        <taxon>Hexapoda</taxon>
        <taxon>Insecta</taxon>
        <taxon>Pterygota</taxon>
        <taxon>Neoptera</taxon>
        <taxon>Endopterygota</taxon>
        <taxon>Lepidoptera</taxon>
        <taxon>Glossata</taxon>
        <taxon>Ditrysia</taxon>
        <taxon>Tineoidea</taxon>
        <taxon>Psychidae</taxon>
        <taxon>Oiketicinae</taxon>
        <taxon>Eumeta</taxon>
    </lineage>
</organism>
<sequence>MKVFIPSPRVKSRVEASLSIYNLFVETIPMRSNTIPPLQDGGGIGVLQTPGDAAALVQRTIDSYLCCPQLMRLEQEVDKKRPQSVNRKGVVFHHGDASPHISLATRLILREFGWEVLMHPPYSSDFAPSDFPCFGLFRIL</sequence>
<dbReference type="GO" id="GO:0015074">
    <property type="term" value="P:DNA integration"/>
    <property type="evidence" value="ECO:0007669"/>
    <property type="project" value="TreeGrafter"/>
</dbReference>
<dbReference type="GO" id="GO:0044774">
    <property type="term" value="P:mitotic DNA integrity checkpoint signaling"/>
    <property type="evidence" value="ECO:0007669"/>
    <property type="project" value="TreeGrafter"/>
</dbReference>
<dbReference type="Proteomes" id="UP000299102">
    <property type="component" value="Unassembled WGS sequence"/>
</dbReference>
<dbReference type="EMBL" id="BGZK01000019">
    <property type="protein sequence ID" value="GBP05859.1"/>
    <property type="molecule type" value="Genomic_DNA"/>
</dbReference>
<dbReference type="GO" id="GO:0035861">
    <property type="term" value="C:site of double-strand break"/>
    <property type="evidence" value="ECO:0007669"/>
    <property type="project" value="TreeGrafter"/>
</dbReference>
<evidence type="ECO:0000313" key="2">
    <source>
        <dbReference type="Proteomes" id="UP000299102"/>
    </source>
</evidence>
<dbReference type="GO" id="GO:0000729">
    <property type="term" value="P:DNA double-strand break processing"/>
    <property type="evidence" value="ECO:0007669"/>
    <property type="project" value="TreeGrafter"/>
</dbReference>
<dbReference type="GO" id="GO:0031297">
    <property type="term" value="P:replication fork processing"/>
    <property type="evidence" value="ECO:0007669"/>
    <property type="project" value="TreeGrafter"/>
</dbReference>
<dbReference type="GO" id="GO:0003690">
    <property type="term" value="F:double-stranded DNA binding"/>
    <property type="evidence" value="ECO:0007669"/>
    <property type="project" value="TreeGrafter"/>
</dbReference>
<dbReference type="GO" id="GO:0005634">
    <property type="term" value="C:nucleus"/>
    <property type="evidence" value="ECO:0007669"/>
    <property type="project" value="TreeGrafter"/>
</dbReference>
<comment type="caution">
    <text evidence="1">The sequence shown here is derived from an EMBL/GenBank/DDBJ whole genome shotgun (WGS) entry which is preliminary data.</text>
</comment>
<accession>A0A4C1SUK0</accession>
<dbReference type="GO" id="GO:0000793">
    <property type="term" value="C:condensed chromosome"/>
    <property type="evidence" value="ECO:0007669"/>
    <property type="project" value="TreeGrafter"/>
</dbReference>
<name>A0A4C1SUK0_EUMVA</name>
<keyword evidence="2" id="KW-1185">Reference proteome</keyword>
<dbReference type="GO" id="GO:0003697">
    <property type="term" value="F:single-stranded DNA binding"/>
    <property type="evidence" value="ECO:0007669"/>
    <property type="project" value="TreeGrafter"/>
</dbReference>
<evidence type="ECO:0000313" key="1">
    <source>
        <dbReference type="EMBL" id="GBP05859.1"/>
    </source>
</evidence>
<dbReference type="InterPro" id="IPR036397">
    <property type="entry name" value="RNaseH_sf"/>
</dbReference>
<gene>
    <name evidence="1" type="ORF">EVAR_5147_1</name>
</gene>
<dbReference type="PANTHER" id="PTHR46060:SF2">
    <property type="entry name" value="HISTONE-LYSINE N-METHYLTRANSFERASE SETMAR"/>
    <property type="match status" value="1"/>
</dbReference>
<dbReference type="GO" id="GO:0006303">
    <property type="term" value="P:double-strand break repair via nonhomologous end joining"/>
    <property type="evidence" value="ECO:0007669"/>
    <property type="project" value="TreeGrafter"/>
</dbReference>
<dbReference type="Gene3D" id="3.30.420.10">
    <property type="entry name" value="Ribonuclease H-like superfamily/Ribonuclease H"/>
    <property type="match status" value="1"/>
</dbReference>
<protein>
    <submittedName>
        <fullName evidence="1">Mariner Mos1 transposase</fullName>
    </submittedName>
</protein>
<dbReference type="STRING" id="151549.A0A4C1SUK0"/>